<organism evidence="4 5">
    <name type="scientific">Plantactinospora alkalitolerans</name>
    <dbReference type="NCBI Taxonomy" id="2789879"/>
    <lineage>
        <taxon>Bacteria</taxon>
        <taxon>Bacillati</taxon>
        <taxon>Actinomycetota</taxon>
        <taxon>Actinomycetes</taxon>
        <taxon>Micromonosporales</taxon>
        <taxon>Micromonosporaceae</taxon>
        <taxon>Plantactinospora</taxon>
    </lineage>
</organism>
<dbReference type="Proteomes" id="UP000638560">
    <property type="component" value="Unassembled WGS sequence"/>
</dbReference>
<accession>A0ABS0GU08</accession>
<protein>
    <submittedName>
        <fullName evidence="4">Bifunctional hydroxymethylpyrimidine kinase/phosphomethylpyrimidine kinase</fullName>
    </submittedName>
</protein>
<keyword evidence="1" id="KW-0808">Transferase</keyword>
<dbReference type="Pfam" id="PF00294">
    <property type="entry name" value="PfkB"/>
    <property type="match status" value="1"/>
</dbReference>
<evidence type="ECO:0000313" key="5">
    <source>
        <dbReference type="Proteomes" id="UP000638560"/>
    </source>
</evidence>
<name>A0ABS0GU08_9ACTN</name>
<dbReference type="SUPFAM" id="SSF53613">
    <property type="entry name" value="Ribokinase-like"/>
    <property type="match status" value="1"/>
</dbReference>
<dbReference type="PANTHER" id="PTHR10584">
    <property type="entry name" value="SUGAR KINASE"/>
    <property type="match status" value="1"/>
</dbReference>
<dbReference type="InterPro" id="IPR029056">
    <property type="entry name" value="Ribokinase-like"/>
</dbReference>
<dbReference type="InterPro" id="IPR002139">
    <property type="entry name" value="Ribo/fructo_kinase"/>
</dbReference>
<proteinExistence type="predicted"/>
<keyword evidence="5" id="KW-1185">Reference proteome</keyword>
<dbReference type="PANTHER" id="PTHR10584:SF166">
    <property type="entry name" value="RIBOKINASE"/>
    <property type="match status" value="1"/>
</dbReference>
<sequence>MNHHPPDQARSPQPPHVAFVGRANIDITVRIPQRPVPGRTTFASSPATTTPGGKSLNQALAARQAGARTSLISNVGDDEWGIFLNRALTDAAVDVSHFRLVPSAPTGIAIIEVTPDGENYIVLARPPKTELTGEHVRSALRQLRAPTVVTQLDLQPEAVDAVFQHHDAGTLIGNLVPHPTLGATALAPLDLFVSNEAEAAAILGRHHADPSIAAQELRKLGPRAVVLTVGARGAVYSDADHTALVPAQHVNAINTSGAGDAFLGTLAARLAHKVPLTHAVAEGVTAATTFVRVGGRQ</sequence>
<comment type="caution">
    <text evidence="4">The sequence shown here is derived from an EMBL/GenBank/DDBJ whole genome shotgun (WGS) entry which is preliminary data.</text>
</comment>
<evidence type="ECO:0000256" key="1">
    <source>
        <dbReference type="ARBA" id="ARBA00022679"/>
    </source>
</evidence>
<evidence type="ECO:0000259" key="3">
    <source>
        <dbReference type="Pfam" id="PF00294"/>
    </source>
</evidence>
<feature type="domain" description="Carbohydrate kinase PfkB" evidence="3">
    <location>
        <begin position="16"/>
        <end position="295"/>
    </location>
</feature>
<gene>
    <name evidence="4" type="ORF">I0C86_11980</name>
</gene>
<dbReference type="PRINTS" id="PR00990">
    <property type="entry name" value="RIBOKINASE"/>
</dbReference>
<dbReference type="RefSeq" id="WP_196201306.1">
    <property type="nucleotide sequence ID" value="NZ_JADPUN010000129.1"/>
</dbReference>
<dbReference type="EMBL" id="JADPUN010000129">
    <property type="protein sequence ID" value="MBF9129677.1"/>
    <property type="molecule type" value="Genomic_DNA"/>
</dbReference>
<dbReference type="Gene3D" id="3.40.1190.20">
    <property type="match status" value="1"/>
</dbReference>
<dbReference type="GO" id="GO:0016301">
    <property type="term" value="F:kinase activity"/>
    <property type="evidence" value="ECO:0007669"/>
    <property type="project" value="UniProtKB-KW"/>
</dbReference>
<evidence type="ECO:0000256" key="2">
    <source>
        <dbReference type="ARBA" id="ARBA00022777"/>
    </source>
</evidence>
<reference evidence="4 5" key="1">
    <citation type="submission" date="2020-11" db="EMBL/GenBank/DDBJ databases">
        <title>A novel isolate from a Black sea contaminated sediment with potential to produce alkanes: Plantactinospora alkalitolerans sp. nov.</title>
        <authorList>
            <person name="Carro L."/>
            <person name="Veyisoglu A."/>
            <person name="Guven K."/>
            <person name="Schumann P."/>
            <person name="Klenk H.-P."/>
            <person name="Sahin N."/>
        </authorList>
    </citation>
    <scope>NUCLEOTIDE SEQUENCE [LARGE SCALE GENOMIC DNA]</scope>
    <source>
        <strain evidence="4 5">S1510</strain>
    </source>
</reference>
<dbReference type="InterPro" id="IPR011611">
    <property type="entry name" value="PfkB_dom"/>
</dbReference>
<keyword evidence="2 4" id="KW-0418">Kinase</keyword>
<evidence type="ECO:0000313" key="4">
    <source>
        <dbReference type="EMBL" id="MBF9129677.1"/>
    </source>
</evidence>